<name>A0A914LGW9_MELIC</name>
<dbReference type="AlphaFoldDB" id="A0A914LGW9"/>
<evidence type="ECO:0000313" key="1">
    <source>
        <dbReference type="Proteomes" id="UP000887563"/>
    </source>
</evidence>
<evidence type="ECO:0000313" key="2">
    <source>
        <dbReference type="WBParaSite" id="Minc3s00516g13609"/>
    </source>
</evidence>
<organism evidence="1 2">
    <name type="scientific">Meloidogyne incognita</name>
    <name type="common">Southern root-knot nematode worm</name>
    <name type="synonym">Oxyuris incognita</name>
    <dbReference type="NCBI Taxonomy" id="6306"/>
    <lineage>
        <taxon>Eukaryota</taxon>
        <taxon>Metazoa</taxon>
        <taxon>Ecdysozoa</taxon>
        <taxon>Nematoda</taxon>
        <taxon>Chromadorea</taxon>
        <taxon>Rhabditida</taxon>
        <taxon>Tylenchina</taxon>
        <taxon>Tylenchomorpha</taxon>
        <taxon>Tylenchoidea</taxon>
        <taxon>Meloidogynidae</taxon>
        <taxon>Meloidogyninae</taxon>
        <taxon>Meloidogyne</taxon>
        <taxon>Meloidogyne incognita group</taxon>
    </lineage>
</organism>
<accession>A0A914LGW9</accession>
<keyword evidence="1" id="KW-1185">Reference proteome</keyword>
<sequence length="120" mass="14522">MQKTWPISLQQGENRVTQIHQLDINARHEGEQKHLWQKERERNLACWTIKALWPCLNKFHITTTFTTFTERFSTLNQSFERIYEEITRERKIKIKPSKKESTNLIFVTKYSYFCLNISKV</sequence>
<reference evidence="2" key="1">
    <citation type="submission" date="2022-11" db="UniProtKB">
        <authorList>
            <consortium name="WormBaseParasite"/>
        </authorList>
    </citation>
    <scope>IDENTIFICATION</scope>
</reference>
<dbReference type="Proteomes" id="UP000887563">
    <property type="component" value="Unplaced"/>
</dbReference>
<proteinExistence type="predicted"/>
<dbReference type="WBParaSite" id="Minc3s00516g13609">
    <property type="protein sequence ID" value="Minc3s00516g13609"/>
    <property type="gene ID" value="Minc3s00516g13609"/>
</dbReference>
<protein>
    <submittedName>
        <fullName evidence="2">Uncharacterized protein</fullName>
    </submittedName>
</protein>